<organism evidence="13 14">
    <name type="scientific">Ignelater luminosus</name>
    <name type="common">Cucubano</name>
    <name type="synonym">Pyrophorus luminosus</name>
    <dbReference type="NCBI Taxonomy" id="2038154"/>
    <lineage>
        <taxon>Eukaryota</taxon>
        <taxon>Metazoa</taxon>
        <taxon>Ecdysozoa</taxon>
        <taxon>Arthropoda</taxon>
        <taxon>Hexapoda</taxon>
        <taxon>Insecta</taxon>
        <taxon>Pterygota</taxon>
        <taxon>Neoptera</taxon>
        <taxon>Endopterygota</taxon>
        <taxon>Coleoptera</taxon>
        <taxon>Polyphaga</taxon>
        <taxon>Elateriformia</taxon>
        <taxon>Elateroidea</taxon>
        <taxon>Elateridae</taxon>
        <taxon>Agrypninae</taxon>
        <taxon>Pyrophorini</taxon>
        <taxon>Ignelater</taxon>
    </lineage>
</organism>
<dbReference type="InterPro" id="IPR054521">
    <property type="entry name" value="HRI2_3H"/>
</dbReference>
<dbReference type="Gene3D" id="3.30.200.20">
    <property type="entry name" value="Phosphorylase Kinase, domain 1"/>
    <property type="match status" value="1"/>
</dbReference>
<dbReference type="GO" id="GO:0005524">
    <property type="term" value="F:ATP binding"/>
    <property type="evidence" value="ECO:0007669"/>
    <property type="project" value="UniProtKB-KW"/>
</dbReference>
<evidence type="ECO:0000256" key="3">
    <source>
        <dbReference type="ARBA" id="ARBA00022553"/>
    </source>
</evidence>
<dbReference type="GO" id="GO:0005634">
    <property type="term" value="C:nucleus"/>
    <property type="evidence" value="ECO:0007669"/>
    <property type="project" value="TreeGrafter"/>
</dbReference>
<dbReference type="PANTHER" id="PTHR11042">
    <property type="entry name" value="EUKARYOTIC TRANSLATION INITIATION FACTOR 2-ALPHA KINASE EIF2-ALPHA KINASE -RELATED"/>
    <property type="match status" value="1"/>
</dbReference>
<dbReference type="InterPro" id="IPR008271">
    <property type="entry name" value="Ser/Thr_kinase_AS"/>
</dbReference>
<protein>
    <recommendedName>
        <fullName evidence="1">non-specific serine/threonine protein kinase</fullName>
        <ecNumber evidence="1">2.7.11.1</ecNumber>
    </recommendedName>
    <alternativeName>
        <fullName evidence="9">Heme-regulated eukaryotic initiation factor eIF-2-alpha kinase</fullName>
    </alternativeName>
</protein>
<evidence type="ECO:0000256" key="2">
    <source>
        <dbReference type="ARBA" id="ARBA00022527"/>
    </source>
</evidence>
<evidence type="ECO:0000256" key="5">
    <source>
        <dbReference type="ARBA" id="ARBA00022741"/>
    </source>
</evidence>
<dbReference type="GO" id="GO:0004694">
    <property type="term" value="F:eukaryotic translation initiation factor 2alpha kinase activity"/>
    <property type="evidence" value="ECO:0007669"/>
    <property type="project" value="TreeGrafter"/>
</dbReference>
<dbReference type="Proteomes" id="UP000801492">
    <property type="component" value="Unassembled WGS sequence"/>
</dbReference>
<keyword evidence="3" id="KW-0597">Phosphoprotein</keyword>
<dbReference type="InterPro" id="IPR050339">
    <property type="entry name" value="CC_SR_Kinase"/>
</dbReference>
<feature type="coiled-coil region" evidence="10">
    <location>
        <begin position="548"/>
        <end position="575"/>
    </location>
</feature>
<gene>
    <name evidence="13" type="ORF">ILUMI_03616</name>
</gene>
<dbReference type="Pfam" id="PF00069">
    <property type="entry name" value="Pkinase"/>
    <property type="match status" value="2"/>
</dbReference>
<dbReference type="EC" id="2.7.11.1" evidence="1"/>
<comment type="caution">
    <text evidence="13">The sequence shown here is derived from an EMBL/GenBank/DDBJ whole genome shotgun (WGS) entry which is preliminary data.</text>
</comment>
<dbReference type="Gene3D" id="1.10.510.10">
    <property type="entry name" value="Transferase(Phosphotransferase) domain 1"/>
    <property type="match status" value="1"/>
</dbReference>
<evidence type="ECO:0000256" key="6">
    <source>
        <dbReference type="ARBA" id="ARBA00022777"/>
    </source>
</evidence>
<keyword evidence="14" id="KW-1185">Reference proteome</keyword>
<dbReference type="OrthoDB" id="1405469at2759"/>
<sequence>MAKSGMSDVESDEEDNNNAQKSPEPEMNPQSPSNNPGNAICAPIKPSTPVSILIESLVKNLCSIYEPDDDQANKIYHLVCNKLFEMRLIDESYNMTEFEGMRNQYQRALYRLVSTAAGGKQPLQPSLQSFWHNNDIISDWSHYHREFEEVEYIAGGGFGQVFRVKHKLDGTDYAVKKIFIRSEGIKSVRNYLSEVKTFACVNHSNIVQYKAAWLELGAPTSKNAIFGQSDSETFPSETENTSQVQEHIDDYIYPHAISDAETVFADNKNAGDTSDFEVSFENSIKIKQYSHSSNNMLKVDRKMIRKSNRIKRSSISEGGNAICRIEEIQNLHTQAKNHTKWATLYIQMALCQSTLKQWLEKRNETEKLRNCQEGALISCCLNTVQTETVMEILKQLLRGIEYIHSKNIVHHDIKPSNIFIQIENNQVLVQLGDFGLACPLQSARHSLAFGTKLYAAPEQLLGKCNPKSDMYSLGIVLLELVETFSTDMERVHCITELRKGNLPAHLPIQQPQLANVIGQLVTKYPSERPDATTLLQRITVDASESELVQELKCQLAEKDEEISRLKQMLKSAGLENV</sequence>
<dbReference type="SUPFAM" id="SSF56112">
    <property type="entry name" value="Protein kinase-like (PK-like)"/>
    <property type="match status" value="1"/>
</dbReference>
<dbReference type="GO" id="GO:0005737">
    <property type="term" value="C:cytoplasm"/>
    <property type="evidence" value="ECO:0007669"/>
    <property type="project" value="TreeGrafter"/>
</dbReference>
<dbReference type="PROSITE" id="PS00108">
    <property type="entry name" value="PROTEIN_KINASE_ST"/>
    <property type="match status" value="1"/>
</dbReference>
<evidence type="ECO:0000256" key="11">
    <source>
        <dbReference type="SAM" id="MobiDB-lite"/>
    </source>
</evidence>
<feature type="region of interest" description="Disordered" evidence="11">
    <location>
        <begin position="1"/>
        <end position="42"/>
    </location>
</feature>
<evidence type="ECO:0000256" key="4">
    <source>
        <dbReference type="ARBA" id="ARBA00022679"/>
    </source>
</evidence>
<evidence type="ECO:0000256" key="9">
    <source>
        <dbReference type="ARBA" id="ARBA00042914"/>
    </source>
</evidence>
<dbReference type="PROSITE" id="PS50011">
    <property type="entry name" value="PROTEIN_KINASE_DOM"/>
    <property type="match status" value="1"/>
</dbReference>
<evidence type="ECO:0000256" key="1">
    <source>
        <dbReference type="ARBA" id="ARBA00012513"/>
    </source>
</evidence>
<dbReference type="PANTHER" id="PTHR11042:SF187">
    <property type="entry name" value="EUKARYOTIC TRANSLATION INITIATION FACTOR 2-ALPHA KINASE 2"/>
    <property type="match status" value="1"/>
</dbReference>
<reference evidence="13" key="1">
    <citation type="submission" date="2019-08" db="EMBL/GenBank/DDBJ databases">
        <title>The genome of the North American firefly Photinus pyralis.</title>
        <authorList>
            <consortium name="Photinus pyralis genome working group"/>
            <person name="Fallon T.R."/>
            <person name="Sander Lower S.E."/>
            <person name="Weng J.-K."/>
        </authorList>
    </citation>
    <scope>NUCLEOTIDE SEQUENCE</scope>
    <source>
        <strain evidence="13">TRF0915ILg1</strain>
        <tissue evidence="13">Whole body</tissue>
    </source>
</reference>
<evidence type="ECO:0000256" key="10">
    <source>
        <dbReference type="SAM" id="Coils"/>
    </source>
</evidence>
<name>A0A8K0DG06_IGNLU</name>
<dbReference type="Pfam" id="PF22949">
    <property type="entry name" value="HRI2_3H"/>
    <property type="match status" value="1"/>
</dbReference>
<comment type="similarity">
    <text evidence="8">Belongs to the protein kinase superfamily. Ser/Thr protein kinase family. GCN2 subfamily.</text>
</comment>
<keyword evidence="4" id="KW-0808">Transferase</keyword>
<keyword evidence="10" id="KW-0175">Coiled coil</keyword>
<feature type="compositionally biased region" description="Polar residues" evidence="11">
    <location>
        <begin position="28"/>
        <end position="37"/>
    </location>
</feature>
<feature type="domain" description="Protein kinase" evidence="12">
    <location>
        <begin position="147"/>
        <end position="540"/>
    </location>
</feature>
<evidence type="ECO:0000259" key="12">
    <source>
        <dbReference type="PROSITE" id="PS50011"/>
    </source>
</evidence>
<keyword evidence="2" id="KW-0723">Serine/threonine-protein kinase</keyword>
<evidence type="ECO:0000313" key="13">
    <source>
        <dbReference type="EMBL" id="KAF2902568.1"/>
    </source>
</evidence>
<dbReference type="EMBL" id="VTPC01001254">
    <property type="protein sequence ID" value="KAF2902568.1"/>
    <property type="molecule type" value="Genomic_DNA"/>
</dbReference>
<dbReference type="SMART" id="SM00220">
    <property type="entry name" value="S_TKc"/>
    <property type="match status" value="1"/>
</dbReference>
<keyword evidence="5" id="KW-0547">Nucleotide-binding</keyword>
<dbReference type="InterPro" id="IPR011009">
    <property type="entry name" value="Kinase-like_dom_sf"/>
</dbReference>
<dbReference type="InterPro" id="IPR000719">
    <property type="entry name" value="Prot_kinase_dom"/>
</dbReference>
<keyword evidence="6" id="KW-0418">Kinase</keyword>
<proteinExistence type="inferred from homology"/>
<dbReference type="AlphaFoldDB" id="A0A8K0DG06"/>
<keyword evidence="7" id="KW-0067">ATP-binding</keyword>
<evidence type="ECO:0000256" key="7">
    <source>
        <dbReference type="ARBA" id="ARBA00022840"/>
    </source>
</evidence>
<evidence type="ECO:0000256" key="8">
    <source>
        <dbReference type="ARBA" id="ARBA00037982"/>
    </source>
</evidence>
<accession>A0A8K0DG06</accession>
<evidence type="ECO:0000313" key="14">
    <source>
        <dbReference type="Proteomes" id="UP000801492"/>
    </source>
</evidence>